<evidence type="ECO:0000313" key="1">
    <source>
        <dbReference type="EMBL" id="KAG1804662.1"/>
    </source>
</evidence>
<comment type="caution">
    <text evidence="1">The sequence shown here is derived from an EMBL/GenBank/DDBJ whole genome shotgun (WGS) entry which is preliminary data.</text>
</comment>
<accession>A0A9P7DWD1</accession>
<name>A0A9P7DWD1_9AGAM</name>
<sequence length="251" mass="27616">MHITSAALASDIQYTHMYLPMLILWYRNSKGQIYNVIAKLIFTGHPKYGQAYQHNQKKFRDAVSNHITKSKYKKLKAQFSEMGAGVMPLDGMASNSVLMELLWYMELDAIWHANPSIAAKTHSSKPSVDHAATLYSLVKPHGAGPLIGAHNTPPPTTHPPVVPPAAHPYGDPPINPQLCQAAPAPAPPAPPPVHLHSLNSPDVEIKDDFIPPSPNNLERSPFNIPLRDALNHFDDDDNMMYDSTGTFNSPP</sequence>
<reference evidence="1" key="1">
    <citation type="journal article" date="2020" name="New Phytol.">
        <title>Comparative genomics reveals dynamic genome evolution in host specialist ectomycorrhizal fungi.</title>
        <authorList>
            <person name="Lofgren L.A."/>
            <person name="Nguyen N.H."/>
            <person name="Vilgalys R."/>
            <person name="Ruytinx J."/>
            <person name="Liao H.L."/>
            <person name="Branco S."/>
            <person name="Kuo A."/>
            <person name="LaButti K."/>
            <person name="Lipzen A."/>
            <person name="Andreopoulos W."/>
            <person name="Pangilinan J."/>
            <person name="Riley R."/>
            <person name="Hundley H."/>
            <person name="Na H."/>
            <person name="Barry K."/>
            <person name="Grigoriev I.V."/>
            <person name="Stajich J.E."/>
            <person name="Kennedy P.G."/>
        </authorList>
    </citation>
    <scope>NUCLEOTIDE SEQUENCE</scope>
    <source>
        <strain evidence="1">MN1</strain>
    </source>
</reference>
<keyword evidence="2" id="KW-1185">Reference proteome</keyword>
<protein>
    <submittedName>
        <fullName evidence="1">Uncharacterized protein</fullName>
    </submittedName>
</protein>
<dbReference type="GeneID" id="64627579"/>
<organism evidence="1 2">
    <name type="scientific">Suillus subaureus</name>
    <dbReference type="NCBI Taxonomy" id="48587"/>
    <lineage>
        <taxon>Eukaryota</taxon>
        <taxon>Fungi</taxon>
        <taxon>Dikarya</taxon>
        <taxon>Basidiomycota</taxon>
        <taxon>Agaricomycotina</taxon>
        <taxon>Agaricomycetes</taxon>
        <taxon>Agaricomycetidae</taxon>
        <taxon>Boletales</taxon>
        <taxon>Suillineae</taxon>
        <taxon>Suillaceae</taxon>
        <taxon>Suillus</taxon>
    </lineage>
</organism>
<dbReference type="OrthoDB" id="2670932at2759"/>
<proteinExistence type="predicted"/>
<dbReference type="EMBL" id="JABBWG010000056">
    <property type="protein sequence ID" value="KAG1804662.1"/>
    <property type="molecule type" value="Genomic_DNA"/>
</dbReference>
<dbReference type="RefSeq" id="XP_041187071.1">
    <property type="nucleotide sequence ID" value="XM_041333562.1"/>
</dbReference>
<dbReference type="AlphaFoldDB" id="A0A9P7DWD1"/>
<gene>
    <name evidence="1" type="ORF">BJ212DRAFT_1304213</name>
</gene>
<evidence type="ECO:0000313" key="2">
    <source>
        <dbReference type="Proteomes" id="UP000807769"/>
    </source>
</evidence>
<dbReference type="Proteomes" id="UP000807769">
    <property type="component" value="Unassembled WGS sequence"/>
</dbReference>